<dbReference type="AlphaFoldDB" id="A0A9P4S7R2"/>
<proteinExistence type="predicted"/>
<keyword evidence="2" id="KW-1185">Reference proteome</keyword>
<accession>A0A9P4S7R2</accession>
<sequence length="79" mass="8993">MTFLRCLHVSLVSSTNTFPTTRRPFSTFMHVTGLSNAYSKAEIEILMNLKAEVWQYTTLLFTMALLSPLSASDSRRHHS</sequence>
<comment type="caution">
    <text evidence="1">The sequence shown here is derived from an EMBL/GenBank/DDBJ whole genome shotgun (WGS) entry which is preliminary data.</text>
</comment>
<reference evidence="1" key="1">
    <citation type="journal article" date="2020" name="Stud. Mycol.">
        <title>101 Dothideomycetes genomes: a test case for predicting lifestyles and emergence of pathogens.</title>
        <authorList>
            <person name="Haridas S."/>
            <person name="Albert R."/>
            <person name="Binder M."/>
            <person name="Bloem J."/>
            <person name="Labutti K."/>
            <person name="Salamov A."/>
            <person name="Andreopoulos B."/>
            <person name="Baker S."/>
            <person name="Barry K."/>
            <person name="Bills G."/>
            <person name="Bluhm B."/>
            <person name="Cannon C."/>
            <person name="Castanera R."/>
            <person name="Culley D."/>
            <person name="Daum C."/>
            <person name="Ezra D."/>
            <person name="Gonzalez J."/>
            <person name="Henrissat B."/>
            <person name="Kuo A."/>
            <person name="Liang C."/>
            <person name="Lipzen A."/>
            <person name="Lutzoni F."/>
            <person name="Magnuson J."/>
            <person name="Mondo S."/>
            <person name="Nolan M."/>
            <person name="Ohm R."/>
            <person name="Pangilinan J."/>
            <person name="Park H.-J."/>
            <person name="Ramirez L."/>
            <person name="Alfaro M."/>
            <person name="Sun H."/>
            <person name="Tritt A."/>
            <person name="Yoshinaga Y."/>
            <person name="Zwiers L.-H."/>
            <person name="Turgeon B."/>
            <person name="Goodwin S."/>
            <person name="Spatafora J."/>
            <person name="Crous P."/>
            <person name="Grigoriev I."/>
        </authorList>
    </citation>
    <scope>NUCLEOTIDE SEQUENCE</scope>
    <source>
        <strain evidence="1">CBS 101060</strain>
    </source>
</reference>
<evidence type="ECO:0000313" key="2">
    <source>
        <dbReference type="Proteomes" id="UP000799429"/>
    </source>
</evidence>
<dbReference type="EMBL" id="MU006099">
    <property type="protein sequence ID" value="KAF2837668.1"/>
    <property type="molecule type" value="Genomic_DNA"/>
</dbReference>
<name>A0A9P4S7R2_9PEZI</name>
<evidence type="ECO:0000313" key="1">
    <source>
        <dbReference type="EMBL" id="KAF2837668.1"/>
    </source>
</evidence>
<gene>
    <name evidence="1" type="ORF">M501DRAFT_186837</name>
</gene>
<organism evidence="1 2">
    <name type="scientific">Patellaria atrata CBS 101060</name>
    <dbReference type="NCBI Taxonomy" id="1346257"/>
    <lineage>
        <taxon>Eukaryota</taxon>
        <taxon>Fungi</taxon>
        <taxon>Dikarya</taxon>
        <taxon>Ascomycota</taxon>
        <taxon>Pezizomycotina</taxon>
        <taxon>Dothideomycetes</taxon>
        <taxon>Dothideomycetes incertae sedis</taxon>
        <taxon>Patellariales</taxon>
        <taxon>Patellariaceae</taxon>
        <taxon>Patellaria</taxon>
    </lineage>
</organism>
<protein>
    <submittedName>
        <fullName evidence="1">Uncharacterized protein</fullName>
    </submittedName>
</protein>
<dbReference type="Proteomes" id="UP000799429">
    <property type="component" value="Unassembled WGS sequence"/>
</dbReference>